<accession>A0A0S7BUN9</accession>
<keyword evidence="4 6" id="KW-0378">Hydrolase</keyword>
<dbReference type="EC" id="3.2.1.89" evidence="3 6"/>
<dbReference type="GO" id="GO:0015926">
    <property type="term" value="F:glucosidase activity"/>
    <property type="evidence" value="ECO:0007669"/>
    <property type="project" value="InterPro"/>
</dbReference>
<proteinExistence type="inferred from homology"/>
<keyword evidence="5 6" id="KW-0326">Glycosidase</keyword>
<dbReference type="STRING" id="1678841.TBC1_12471"/>
<dbReference type="GO" id="GO:0045490">
    <property type="term" value="P:pectin catabolic process"/>
    <property type="evidence" value="ECO:0007669"/>
    <property type="project" value="TreeGrafter"/>
</dbReference>
<evidence type="ECO:0000256" key="2">
    <source>
        <dbReference type="ARBA" id="ARBA00010687"/>
    </source>
</evidence>
<evidence type="ECO:0000256" key="6">
    <source>
        <dbReference type="RuleBase" id="RU361192"/>
    </source>
</evidence>
<dbReference type="Proteomes" id="UP000053091">
    <property type="component" value="Unassembled WGS sequence"/>
</dbReference>
<dbReference type="EMBL" id="DF968183">
    <property type="protein sequence ID" value="GAP44661.1"/>
    <property type="molecule type" value="Genomic_DNA"/>
</dbReference>
<dbReference type="Pfam" id="PF07745">
    <property type="entry name" value="Glyco_hydro_53"/>
    <property type="match status" value="1"/>
</dbReference>
<name>A0A0S7BUN9_9BACT</name>
<keyword evidence="6" id="KW-0732">Signal</keyword>
<reference evidence="7" key="1">
    <citation type="journal article" date="2015" name="Genome Announc.">
        <title>Draft Genome Sequence of Bacteroidales Strain TBC1, a Novel Isolate from a Methanogenic Wastewater Treatment System.</title>
        <authorList>
            <person name="Tourlousse D.M."/>
            <person name="Matsuura N."/>
            <person name="Sun L."/>
            <person name="Toyonaga M."/>
            <person name="Kuroda K."/>
            <person name="Ohashi A."/>
            <person name="Cruz R."/>
            <person name="Yamaguchi T."/>
            <person name="Sekiguchi Y."/>
        </authorList>
    </citation>
    <scope>NUCLEOTIDE SEQUENCE [LARGE SCALE GENOMIC DNA]</scope>
    <source>
        <strain evidence="7">TBC1</strain>
    </source>
</reference>
<dbReference type="PATRIC" id="fig|1678841.3.peg.3184"/>
<comment type="similarity">
    <text evidence="2 6">Belongs to the glycosyl hydrolase 53 family.</text>
</comment>
<evidence type="ECO:0000256" key="1">
    <source>
        <dbReference type="ARBA" id="ARBA00001695"/>
    </source>
</evidence>
<protein>
    <recommendedName>
        <fullName evidence="3 6">Arabinogalactan endo-beta-1,4-galactanase</fullName>
        <ecNumber evidence="3 6">3.2.1.89</ecNumber>
    </recommendedName>
</protein>
<comment type="catalytic activity">
    <reaction evidence="1 6">
        <text>The enzyme specifically hydrolyzes (1-&gt;4)-beta-D-galactosidic linkages in type I arabinogalactans.</text>
        <dbReference type="EC" id="3.2.1.89"/>
    </reaction>
</comment>
<evidence type="ECO:0000256" key="3">
    <source>
        <dbReference type="ARBA" id="ARBA00012556"/>
    </source>
</evidence>
<dbReference type="AlphaFoldDB" id="A0A0S7BUN9"/>
<evidence type="ECO:0000313" key="7">
    <source>
        <dbReference type="EMBL" id="GAP44661.1"/>
    </source>
</evidence>
<dbReference type="GO" id="GO:0031218">
    <property type="term" value="F:arabinogalactan endo-1,4-beta-galactosidase activity"/>
    <property type="evidence" value="ECO:0007669"/>
    <property type="project" value="UniProtKB-EC"/>
</dbReference>
<dbReference type="InterPro" id="IPR017853">
    <property type="entry name" value="GH"/>
</dbReference>
<dbReference type="PANTHER" id="PTHR34983">
    <property type="entry name" value="ARABINOGALACTAN ENDO-BETA-1,4-GALACTANASE A"/>
    <property type="match status" value="1"/>
</dbReference>
<dbReference type="OrthoDB" id="9768786at2"/>
<evidence type="ECO:0000256" key="5">
    <source>
        <dbReference type="ARBA" id="ARBA00023295"/>
    </source>
</evidence>
<feature type="chain" id="PRO_5006520479" description="Arabinogalactan endo-beta-1,4-galactanase" evidence="6">
    <location>
        <begin position="25"/>
        <end position="365"/>
    </location>
</feature>
<feature type="signal peptide" evidence="6">
    <location>
        <begin position="1"/>
        <end position="24"/>
    </location>
</feature>
<evidence type="ECO:0000256" key="4">
    <source>
        <dbReference type="ARBA" id="ARBA00022801"/>
    </source>
</evidence>
<dbReference type="InterPro" id="IPR011683">
    <property type="entry name" value="Glyco_hydro_53"/>
</dbReference>
<keyword evidence="8" id="KW-1185">Reference proteome</keyword>
<sequence length="365" mass="40635">MHMSASRNLLITLLSSTFLWLLPAACSEKSPDPEPQPETLMLKAADLSFLPEIEDAGIVFYNRTGQEEDMLTTLKNAGMNTVRIRLWHTPAGGRSGYGEVKAFAEKVRNKGLKVWLTVHYSDTWADPGHQQTPEAWQNLDLTALTDSVYRYTAGIIKGIKPDYIQIGNEINAGMLWPTGKYSNLVNLKALLASGVKAVRDHDKNCKIMLHMAGPDQAEWLFSNLQSIDYDITAVSYYPFWHGKDLTTLGPTLKNLNTRFLKPVVIAETAYPFTLGWNDWTNNIIGSNDQIHPDYPATEAGQLAFLKEISRISFSANGLAGFCYWGAEWVAFKGPQASDGSSWENMALYDFSNKALPAIEAFGIDQ</sequence>
<dbReference type="PANTHER" id="PTHR34983:SF1">
    <property type="entry name" value="ARABINOGALACTAN ENDO-BETA-1,4-GALACTANASE A"/>
    <property type="match status" value="1"/>
</dbReference>
<evidence type="ECO:0000313" key="8">
    <source>
        <dbReference type="Proteomes" id="UP000053091"/>
    </source>
</evidence>
<dbReference type="Gene3D" id="3.20.20.80">
    <property type="entry name" value="Glycosidases"/>
    <property type="match status" value="1"/>
</dbReference>
<organism evidence="7">
    <name type="scientific">Lentimicrobium saccharophilum</name>
    <dbReference type="NCBI Taxonomy" id="1678841"/>
    <lineage>
        <taxon>Bacteria</taxon>
        <taxon>Pseudomonadati</taxon>
        <taxon>Bacteroidota</taxon>
        <taxon>Bacteroidia</taxon>
        <taxon>Bacteroidales</taxon>
        <taxon>Lentimicrobiaceae</taxon>
        <taxon>Lentimicrobium</taxon>
    </lineage>
</organism>
<gene>
    <name evidence="7" type="ORF">TBC1_12471</name>
</gene>
<dbReference type="SUPFAM" id="SSF51445">
    <property type="entry name" value="(Trans)glycosidases"/>
    <property type="match status" value="1"/>
</dbReference>